<evidence type="ECO:0000256" key="1">
    <source>
        <dbReference type="ARBA" id="ARBA00004429"/>
    </source>
</evidence>
<dbReference type="RefSeq" id="WP_141165789.1">
    <property type="nucleotide sequence ID" value="NZ_VHLH01000005.1"/>
</dbReference>
<evidence type="ECO:0000256" key="13">
    <source>
        <dbReference type="SAM" id="Phobius"/>
    </source>
</evidence>
<dbReference type="OrthoDB" id="9803416at2"/>
<evidence type="ECO:0000256" key="12">
    <source>
        <dbReference type="ARBA" id="ARBA00034269"/>
    </source>
</evidence>
<keyword evidence="5" id="KW-1003">Cell membrane</keyword>
<evidence type="ECO:0000256" key="8">
    <source>
        <dbReference type="ARBA" id="ARBA00022842"/>
    </source>
</evidence>
<evidence type="ECO:0000256" key="4">
    <source>
        <dbReference type="ARBA" id="ARBA00022448"/>
    </source>
</evidence>
<evidence type="ECO:0000313" key="14">
    <source>
        <dbReference type="EMBL" id="TPW30650.1"/>
    </source>
</evidence>
<dbReference type="CDD" id="cd12837">
    <property type="entry name" value="EcCorA-like_u1"/>
    <property type="match status" value="1"/>
</dbReference>
<evidence type="ECO:0000256" key="11">
    <source>
        <dbReference type="ARBA" id="ARBA00023136"/>
    </source>
</evidence>
<feature type="transmembrane region" description="Helical" evidence="13">
    <location>
        <begin position="269"/>
        <end position="289"/>
    </location>
</feature>
<sequence>MLHAYTRQAASFDIAAGDGTEPLPDDVVWLDMLSPSAEEEARAEAMLGVDLPTRDELKDIEPSSRLYAEDDTLYMTASLVSRWESGAAELFDIGFVIVGNRLVTIRYGEPKAFRLFLAAAGRQGECGKTGSASLARLLETVVDRTAEILEVTSANMDRLSDVIFKRDMHHRNEHDTSKDLESRLGEIAESQRTTAKVRESLSSLGRLVRFFAGTEAVRANADLQERCASLDQDIRSLGEHAGFISANVTFHLDATLGLINLEQNKIIKIFSIAAVVLLPPTFIGTIYGMNFKDMPELSWAYGYPYALVLMVVVSAIPVVWFRKKGWF</sequence>
<evidence type="ECO:0000256" key="2">
    <source>
        <dbReference type="ARBA" id="ARBA00009765"/>
    </source>
</evidence>
<organism evidence="14 15">
    <name type="scientific">Pararhizobium mangrovi</name>
    <dbReference type="NCBI Taxonomy" id="2590452"/>
    <lineage>
        <taxon>Bacteria</taxon>
        <taxon>Pseudomonadati</taxon>
        <taxon>Pseudomonadota</taxon>
        <taxon>Alphaproteobacteria</taxon>
        <taxon>Hyphomicrobiales</taxon>
        <taxon>Rhizobiaceae</taxon>
        <taxon>Rhizobium/Agrobacterium group</taxon>
        <taxon>Pararhizobium</taxon>
    </lineage>
</organism>
<dbReference type="GO" id="GO:0015095">
    <property type="term" value="F:magnesium ion transmembrane transporter activity"/>
    <property type="evidence" value="ECO:0007669"/>
    <property type="project" value="TreeGrafter"/>
</dbReference>
<keyword evidence="6" id="KW-0997">Cell inner membrane</keyword>
<evidence type="ECO:0000313" key="15">
    <source>
        <dbReference type="Proteomes" id="UP000320314"/>
    </source>
</evidence>
<evidence type="ECO:0000256" key="3">
    <source>
        <dbReference type="ARBA" id="ARBA00019439"/>
    </source>
</evidence>
<dbReference type="GO" id="GO:0015099">
    <property type="term" value="F:nickel cation transmembrane transporter activity"/>
    <property type="evidence" value="ECO:0007669"/>
    <property type="project" value="TreeGrafter"/>
</dbReference>
<evidence type="ECO:0000256" key="5">
    <source>
        <dbReference type="ARBA" id="ARBA00022475"/>
    </source>
</evidence>
<dbReference type="EMBL" id="VHLH01000005">
    <property type="protein sequence ID" value="TPW30650.1"/>
    <property type="molecule type" value="Genomic_DNA"/>
</dbReference>
<comment type="subcellular location">
    <subcellularLocation>
        <location evidence="1">Cell inner membrane</location>
        <topology evidence="1">Multi-pass membrane protein</topology>
    </subcellularLocation>
</comment>
<dbReference type="GO" id="GO:0005886">
    <property type="term" value="C:plasma membrane"/>
    <property type="evidence" value="ECO:0007669"/>
    <property type="project" value="UniProtKB-SubCell"/>
</dbReference>
<keyword evidence="7 13" id="KW-0812">Transmembrane</keyword>
<dbReference type="InterPro" id="IPR050829">
    <property type="entry name" value="CorA_MIT"/>
</dbReference>
<keyword evidence="11 13" id="KW-0472">Membrane</keyword>
<evidence type="ECO:0000256" key="10">
    <source>
        <dbReference type="ARBA" id="ARBA00023065"/>
    </source>
</evidence>
<dbReference type="FunFam" id="1.20.58.340:FF:000001">
    <property type="entry name" value="Magnesium transport protein CorA"/>
    <property type="match status" value="1"/>
</dbReference>
<dbReference type="Proteomes" id="UP000320314">
    <property type="component" value="Unassembled WGS sequence"/>
</dbReference>
<evidence type="ECO:0000256" key="9">
    <source>
        <dbReference type="ARBA" id="ARBA00022989"/>
    </source>
</evidence>
<dbReference type="InterPro" id="IPR045863">
    <property type="entry name" value="CorA_TM1_TM2"/>
</dbReference>
<comment type="catalytic activity">
    <reaction evidence="12">
        <text>Mg(2+)(in) = Mg(2+)(out)</text>
        <dbReference type="Rhea" id="RHEA:29827"/>
        <dbReference type="ChEBI" id="CHEBI:18420"/>
    </reaction>
</comment>
<protein>
    <recommendedName>
        <fullName evidence="3">Magnesium transport protein CorA</fullName>
    </recommendedName>
</protein>
<comment type="similarity">
    <text evidence="2">Belongs to the CorA metal ion transporter (MIT) (TC 1.A.35) family.</text>
</comment>
<dbReference type="PANTHER" id="PTHR47685">
    <property type="entry name" value="MAGNESIUM TRANSPORT PROTEIN CORA"/>
    <property type="match status" value="1"/>
</dbReference>
<dbReference type="Gene3D" id="1.20.58.340">
    <property type="entry name" value="Magnesium transport protein CorA, transmembrane region"/>
    <property type="match status" value="2"/>
</dbReference>
<keyword evidence="8" id="KW-0460">Magnesium</keyword>
<keyword evidence="9 13" id="KW-1133">Transmembrane helix</keyword>
<dbReference type="PANTHER" id="PTHR47685:SF1">
    <property type="entry name" value="MAGNESIUM TRANSPORT PROTEIN CORA"/>
    <property type="match status" value="1"/>
</dbReference>
<dbReference type="InterPro" id="IPR045861">
    <property type="entry name" value="CorA_cytoplasmic_dom"/>
</dbReference>
<comment type="caution">
    <text evidence="14">The sequence shown here is derived from an EMBL/GenBank/DDBJ whole genome shotgun (WGS) entry which is preliminary data.</text>
</comment>
<dbReference type="SUPFAM" id="SSF144083">
    <property type="entry name" value="Magnesium transport protein CorA, transmembrane region"/>
    <property type="match status" value="1"/>
</dbReference>
<dbReference type="AlphaFoldDB" id="A0A506U9V2"/>
<dbReference type="Gene3D" id="3.30.460.20">
    <property type="entry name" value="CorA soluble domain-like"/>
    <property type="match status" value="1"/>
</dbReference>
<evidence type="ECO:0000256" key="7">
    <source>
        <dbReference type="ARBA" id="ARBA00022692"/>
    </source>
</evidence>
<keyword evidence="15" id="KW-1185">Reference proteome</keyword>
<reference evidence="14 15" key="1">
    <citation type="submission" date="2019-06" db="EMBL/GenBank/DDBJ databases">
        <authorList>
            <person name="Li M."/>
        </authorList>
    </citation>
    <scope>NUCLEOTIDE SEQUENCE [LARGE SCALE GENOMIC DNA]</scope>
    <source>
        <strain evidence="14 15">BGMRC6574</strain>
    </source>
</reference>
<accession>A0A506U9V2</accession>
<name>A0A506U9V2_9HYPH</name>
<dbReference type="InterPro" id="IPR002523">
    <property type="entry name" value="MgTranspt_CorA/ZnTranspt_ZntB"/>
</dbReference>
<gene>
    <name evidence="14" type="ORF">FJU11_04275</name>
</gene>
<dbReference type="SUPFAM" id="SSF143865">
    <property type="entry name" value="CorA soluble domain-like"/>
    <property type="match status" value="1"/>
</dbReference>
<dbReference type="GO" id="GO:0015087">
    <property type="term" value="F:cobalt ion transmembrane transporter activity"/>
    <property type="evidence" value="ECO:0007669"/>
    <property type="project" value="TreeGrafter"/>
</dbReference>
<keyword evidence="4" id="KW-0813">Transport</keyword>
<proteinExistence type="inferred from homology"/>
<keyword evidence="10" id="KW-0406">Ion transport</keyword>
<evidence type="ECO:0000256" key="6">
    <source>
        <dbReference type="ARBA" id="ARBA00022519"/>
    </source>
</evidence>
<dbReference type="Pfam" id="PF01544">
    <property type="entry name" value="CorA"/>
    <property type="match status" value="1"/>
</dbReference>
<feature type="transmembrane region" description="Helical" evidence="13">
    <location>
        <begin position="301"/>
        <end position="321"/>
    </location>
</feature>